<dbReference type="Proteomes" id="UP000248340">
    <property type="component" value="Unassembled WGS sequence"/>
</dbReference>
<dbReference type="GeneID" id="37136749"/>
<protein>
    <submittedName>
        <fullName evidence="2">Uncharacterized protein</fullName>
    </submittedName>
</protein>
<reference evidence="2 3" key="1">
    <citation type="submission" date="2016-12" db="EMBL/GenBank/DDBJ databases">
        <title>The genomes of Aspergillus section Nigri reveals drivers in fungal speciation.</title>
        <authorList>
            <consortium name="DOE Joint Genome Institute"/>
            <person name="Vesth T.C."/>
            <person name="Nybo J."/>
            <person name="Theobald S."/>
            <person name="Brandl J."/>
            <person name="Frisvad J.C."/>
            <person name="Nielsen K.F."/>
            <person name="Lyhne E.K."/>
            <person name="Kogle M.E."/>
            <person name="Kuo A."/>
            <person name="Riley R."/>
            <person name="Clum A."/>
            <person name="Nolan M."/>
            <person name="Lipzen A."/>
            <person name="Salamov A."/>
            <person name="Henrissat B."/>
            <person name="Wiebenga A."/>
            <person name="De Vries R.P."/>
            <person name="Grigoriev I.V."/>
            <person name="Mortensen U.H."/>
            <person name="Andersen M.R."/>
            <person name="Baker S.E."/>
        </authorList>
    </citation>
    <scope>NUCLEOTIDE SEQUENCE [LARGE SCALE GENOMIC DNA]</scope>
    <source>
        <strain evidence="2 3">CBS 121591</strain>
    </source>
</reference>
<proteinExistence type="predicted"/>
<evidence type="ECO:0000313" key="3">
    <source>
        <dbReference type="Proteomes" id="UP000248340"/>
    </source>
</evidence>
<accession>A0A319CRG7</accession>
<keyword evidence="1" id="KW-0732">Signal</keyword>
<dbReference type="VEuPathDB" id="FungiDB:BO82DRAFT_349911"/>
<dbReference type="RefSeq" id="XP_025496991.1">
    <property type="nucleotide sequence ID" value="XM_025634008.1"/>
</dbReference>
<sequence length="54" mass="5820">MKIFLSIASLSFFLTLAMFSDIAVARIVTETASDGSITLAKYIPDETPAPKPDN</sequence>
<dbReference type="EMBL" id="KZ821675">
    <property type="protein sequence ID" value="PYH86791.1"/>
    <property type="molecule type" value="Genomic_DNA"/>
</dbReference>
<keyword evidence="3" id="KW-1185">Reference proteome</keyword>
<feature type="chain" id="PRO_5016451736" evidence="1">
    <location>
        <begin position="26"/>
        <end position="54"/>
    </location>
</feature>
<feature type="signal peptide" evidence="1">
    <location>
        <begin position="1"/>
        <end position="25"/>
    </location>
</feature>
<organism evidence="2 3">
    <name type="scientific">Aspergillus uvarum CBS 121591</name>
    <dbReference type="NCBI Taxonomy" id="1448315"/>
    <lineage>
        <taxon>Eukaryota</taxon>
        <taxon>Fungi</taxon>
        <taxon>Dikarya</taxon>
        <taxon>Ascomycota</taxon>
        <taxon>Pezizomycotina</taxon>
        <taxon>Eurotiomycetes</taxon>
        <taxon>Eurotiomycetidae</taxon>
        <taxon>Eurotiales</taxon>
        <taxon>Aspergillaceae</taxon>
        <taxon>Aspergillus</taxon>
        <taxon>Aspergillus subgen. Circumdati</taxon>
    </lineage>
</organism>
<evidence type="ECO:0000313" key="2">
    <source>
        <dbReference type="EMBL" id="PYH86791.1"/>
    </source>
</evidence>
<name>A0A319CRG7_9EURO</name>
<evidence type="ECO:0000256" key="1">
    <source>
        <dbReference type="SAM" id="SignalP"/>
    </source>
</evidence>
<gene>
    <name evidence="2" type="ORF">BO82DRAFT_349911</name>
</gene>
<dbReference type="AlphaFoldDB" id="A0A319CRG7"/>